<evidence type="ECO:0000313" key="1">
    <source>
        <dbReference type="EMBL" id="KAK1279592.1"/>
    </source>
</evidence>
<dbReference type="AlphaFoldDB" id="A0AAV9BTW0"/>
<accession>A0AAV9BTW0</accession>
<dbReference type="GO" id="GO:0016301">
    <property type="term" value="F:kinase activity"/>
    <property type="evidence" value="ECO:0007669"/>
    <property type="project" value="UniProtKB-KW"/>
</dbReference>
<gene>
    <name evidence="1" type="ORF">QJS04_geneDACA018865</name>
</gene>
<evidence type="ECO:0000313" key="2">
    <source>
        <dbReference type="Proteomes" id="UP001179952"/>
    </source>
</evidence>
<dbReference type="EMBL" id="JAUJYN010000001">
    <property type="protein sequence ID" value="KAK1279592.1"/>
    <property type="molecule type" value="Genomic_DNA"/>
</dbReference>
<comment type="caution">
    <text evidence="1">The sequence shown here is derived from an EMBL/GenBank/DDBJ whole genome shotgun (WGS) entry which is preliminary data.</text>
</comment>
<organism evidence="1 2">
    <name type="scientific">Acorus gramineus</name>
    <name type="common">Dwarf sweet flag</name>
    <dbReference type="NCBI Taxonomy" id="55184"/>
    <lineage>
        <taxon>Eukaryota</taxon>
        <taxon>Viridiplantae</taxon>
        <taxon>Streptophyta</taxon>
        <taxon>Embryophyta</taxon>
        <taxon>Tracheophyta</taxon>
        <taxon>Spermatophyta</taxon>
        <taxon>Magnoliopsida</taxon>
        <taxon>Liliopsida</taxon>
        <taxon>Acoraceae</taxon>
        <taxon>Acorus</taxon>
    </lineage>
</organism>
<keyword evidence="2" id="KW-1185">Reference proteome</keyword>
<proteinExistence type="predicted"/>
<keyword evidence="1" id="KW-0675">Receptor</keyword>
<protein>
    <submittedName>
        <fullName evidence="1">LRR receptor-like serine/threonine-protein kinase</fullName>
    </submittedName>
</protein>
<sequence>MVFQEDSYKYNPAIKCNCSFNNQSTCHITQLKVTGLNVRGAIPQELATLTNLKIL</sequence>
<reference evidence="1" key="2">
    <citation type="submission" date="2023-06" db="EMBL/GenBank/DDBJ databases">
        <authorList>
            <person name="Ma L."/>
            <person name="Liu K.-W."/>
            <person name="Li Z."/>
            <person name="Hsiao Y.-Y."/>
            <person name="Qi Y."/>
            <person name="Fu T."/>
            <person name="Tang G."/>
            <person name="Zhang D."/>
            <person name="Sun W.-H."/>
            <person name="Liu D.-K."/>
            <person name="Li Y."/>
            <person name="Chen G.-Z."/>
            <person name="Liu X.-D."/>
            <person name="Liao X.-Y."/>
            <person name="Jiang Y.-T."/>
            <person name="Yu X."/>
            <person name="Hao Y."/>
            <person name="Huang J."/>
            <person name="Zhao X.-W."/>
            <person name="Ke S."/>
            <person name="Chen Y.-Y."/>
            <person name="Wu W.-L."/>
            <person name="Hsu J.-L."/>
            <person name="Lin Y.-F."/>
            <person name="Huang M.-D."/>
            <person name="Li C.-Y."/>
            <person name="Huang L."/>
            <person name="Wang Z.-W."/>
            <person name="Zhao X."/>
            <person name="Zhong W.-Y."/>
            <person name="Peng D.-H."/>
            <person name="Ahmad S."/>
            <person name="Lan S."/>
            <person name="Zhang J.-S."/>
            <person name="Tsai W.-C."/>
            <person name="Van De Peer Y."/>
            <person name="Liu Z.-J."/>
        </authorList>
    </citation>
    <scope>NUCLEOTIDE SEQUENCE</scope>
    <source>
        <strain evidence="1">SCP</strain>
        <tissue evidence="1">Leaves</tissue>
    </source>
</reference>
<dbReference type="Proteomes" id="UP001179952">
    <property type="component" value="Unassembled WGS sequence"/>
</dbReference>
<name>A0AAV9BTW0_ACOGR</name>
<keyword evidence="1" id="KW-0808">Transferase</keyword>
<reference evidence="1" key="1">
    <citation type="journal article" date="2023" name="Nat. Commun.">
        <title>Diploid and tetraploid genomes of Acorus and the evolution of monocots.</title>
        <authorList>
            <person name="Ma L."/>
            <person name="Liu K.W."/>
            <person name="Li Z."/>
            <person name="Hsiao Y.Y."/>
            <person name="Qi Y."/>
            <person name="Fu T."/>
            <person name="Tang G.D."/>
            <person name="Zhang D."/>
            <person name="Sun W.H."/>
            <person name="Liu D.K."/>
            <person name="Li Y."/>
            <person name="Chen G.Z."/>
            <person name="Liu X.D."/>
            <person name="Liao X.Y."/>
            <person name="Jiang Y.T."/>
            <person name="Yu X."/>
            <person name="Hao Y."/>
            <person name="Huang J."/>
            <person name="Zhao X.W."/>
            <person name="Ke S."/>
            <person name="Chen Y.Y."/>
            <person name="Wu W.L."/>
            <person name="Hsu J.L."/>
            <person name="Lin Y.F."/>
            <person name="Huang M.D."/>
            <person name="Li C.Y."/>
            <person name="Huang L."/>
            <person name="Wang Z.W."/>
            <person name="Zhao X."/>
            <person name="Zhong W.Y."/>
            <person name="Peng D.H."/>
            <person name="Ahmad S."/>
            <person name="Lan S."/>
            <person name="Zhang J.S."/>
            <person name="Tsai W.C."/>
            <person name="Van de Peer Y."/>
            <person name="Liu Z.J."/>
        </authorList>
    </citation>
    <scope>NUCLEOTIDE SEQUENCE</scope>
    <source>
        <strain evidence="1">SCP</strain>
    </source>
</reference>
<keyword evidence="1" id="KW-0418">Kinase</keyword>